<evidence type="ECO:0000256" key="2">
    <source>
        <dbReference type="ARBA" id="ARBA00009142"/>
    </source>
</evidence>
<feature type="transmembrane region" description="Helical" evidence="8">
    <location>
        <begin position="195"/>
        <end position="222"/>
    </location>
</feature>
<evidence type="ECO:0000313" key="9">
    <source>
        <dbReference type="EMBL" id="SON49057.1"/>
    </source>
</evidence>
<evidence type="ECO:0000256" key="4">
    <source>
        <dbReference type="ARBA" id="ARBA00022475"/>
    </source>
</evidence>
<dbReference type="InterPro" id="IPR052017">
    <property type="entry name" value="TSUP"/>
</dbReference>
<dbReference type="OrthoDB" id="554695at2"/>
<dbReference type="PANTHER" id="PTHR30269:SF25">
    <property type="entry name" value="MEMBRANE TRANSPORTER PROTEIN-RELATED"/>
    <property type="match status" value="1"/>
</dbReference>
<evidence type="ECO:0000256" key="5">
    <source>
        <dbReference type="ARBA" id="ARBA00022692"/>
    </source>
</evidence>
<evidence type="ECO:0000256" key="8">
    <source>
        <dbReference type="RuleBase" id="RU363041"/>
    </source>
</evidence>
<accession>A0A2N8ZAZ8</accession>
<dbReference type="EMBL" id="LT960611">
    <property type="protein sequence ID" value="SON49057.1"/>
    <property type="molecule type" value="Genomic_DNA"/>
</dbReference>
<keyword evidence="7 8" id="KW-0472">Membrane</keyword>
<feature type="transmembrane region" description="Helical" evidence="8">
    <location>
        <begin position="76"/>
        <end position="95"/>
    </location>
</feature>
<dbReference type="InterPro" id="IPR002781">
    <property type="entry name" value="TM_pro_TauE-like"/>
</dbReference>
<keyword evidence="3" id="KW-0813">Transport</keyword>
<gene>
    <name evidence="9" type="ORF">VTAP4600_A1078</name>
</gene>
<evidence type="ECO:0000313" key="10">
    <source>
        <dbReference type="Proteomes" id="UP000235828"/>
    </source>
</evidence>
<name>A0A2N8ZAZ8_9VIBR</name>
<evidence type="ECO:0000256" key="3">
    <source>
        <dbReference type="ARBA" id="ARBA00022448"/>
    </source>
</evidence>
<comment type="subcellular location">
    <subcellularLocation>
        <location evidence="1 8">Cell membrane</location>
        <topology evidence="1 8">Multi-pass membrane protein</topology>
    </subcellularLocation>
</comment>
<keyword evidence="5 8" id="KW-0812">Transmembrane</keyword>
<keyword evidence="4 8" id="KW-1003">Cell membrane</keyword>
<evidence type="ECO:0000256" key="6">
    <source>
        <dbReference type="ARBA" id="ARBA00022989"/>
    </source>
</evidence>
<dbReference type="AlphaFoldDB" id="A0A2N8ZAZ8"/>
<dbReference type="GO" id="GO:0005886">
    <property type="term" value="C:plasma membrane"/>
    <property type="evidence" value="ECO:0007669"/>
    <property type="project" value="UniProtKB-SubCell"/>
</dbReference>
<dbReference type="Pfam" id="PF01925">
    <property type="entry name" value="TauE"/>
    <property type="match status" value="1"/>
</dbReference>
<dbReference type="PANTHER" id="PTHR30269">
    <property type="entry name" value="TRANSMEMBRANE PROTEIN YFCA"/>
    <property type="match status" value="1"/>
</dbReference>
<sequence>MELLEPTTLALLALVAFLAGFIDAVAGGGGMLTVPALLSLGLPPHVALGTNKLAATFASSTAAFTYYRKRLFQPKFWYKAFVATFIGATIGTLAVDAISTDWLEKALPLIILLAALYTIWHKSPPNAGNVLPTACPKLDRKQTIQGFSLGFYDGVAGPGTGAFWTVSSMALYKINILLASGLSKAMNFTSNLTSLVTFAFLGHINWVLGLTMGVCLMAGAYVGAHSAIKFGATFIRPVFVTVVVILAGKLAFDAWFVDVWFPDEWFTTL</sequence>
<dbReference type="RefSeq" id="WP_102521788.1">
    <property type="nucleotide sequence ID" value="NZ_LT960611.1"/>
</dbReference>
<reference evidence="9 10" key="1">
    <citation type="submission" date="2017-10" db="EMBL/GenBank/DDBJ databases">
        <authorList>
            <person name="Banno H."/>
            <person name="Chua N.-H."/>
        </authorList>
    </citation>
    <scope>NUCLEOTIDE SEQUENCE [LARGE SCALE GENOMIC DNA]</scope>
    <source>
        <strain evidence="9">Vibrio tapetis CECT4600</strain>
    </source>
</reference>
<dbReference type="KEGG" id="vta:A1078"/>
<dbReference type="Proteomes" id="UP000235828">
    <property type="component" value="Chromosome A"/>
</dbReference>
<keyword evidence="10" id="KW-1185">Reference proteome</keyword>
<keyword evidence="6 8" id="KW-1133">Transmembrane helix</keyword>
<comment type="similarity">
    <text evidence="2 8">Belongs to the 4-toluene sulfonate uptake permease (TSUP) (TC 2.A.102) family.</text>
</comment>
<evidence type="ECO:0000256" key="7">
    <source>
        <dbReference type="ARBA" id="ARBA00023136"/>
    </source>
</evidence>
<proteinExistence type="inferred from homology"/>
<evidence type="ECO:0000256" key="1">
    <source>
        <dbReference type="ARBA" id="ARBA00004651"/>
    </source>
</evidence>
<protein>
    <recommendedName>
        <fullName evidence="8">Probable membrane transporter protein</fullName>
    </recommendedName>
</protein>
<feature type="transmembrane region" description="Helical" evidence="8">
    <location>
        <begin position="234"/>
        <end position="257"/>
    </location>
</feature>
<organism evidence="9 10">
    <name type="scientific">Vibrio tapetis subsp. tapetis</name>
    <dbReference type="NCBI Taxonomy" id="1671868"/>
    <lineage>
        <taxon>Bacteria</taxon>
        <taxon>Pseudomonadati</taxon>
        <taxon>Pseudomonadota</taxon>
        <taxon>Gammaproteobacteria</taxon>
        <taxon>Vibrionales</taxon>
        <taxon>Vibrionaceae</taxon>
        <taxon>Vibrio</taxon>
    </lineage>
</organism>